<feature type="transmembrane region" description="Helical" evidence="7">
    <location>
        <begin position="140"/>
        <end position="158"/>
    </location>
</feature>
<feature type="binding site" evidence="6">
    <location>
        <position position="192"/>
    </location>
    <ligand>
        <name>Zn(2+)</name>
        <dbReference type="ChEBI" id="CHEBI:29105"/>
    </ligand>
</feature>
<keyword evidence="3 7" id="KW-0812">Transmembrane</keyword>
<dbReference type="InParanoid" id="A2DSN6"/>
<dbReference type="Pfam" id="PF03006">
    <property type="entry name" value="HlyIII"/>
    <property type="match status" value="1"/>
</dbReference>
<dbReference type="PANTHER" id="PTHR20855:SF3">
    <property type="entry name" value="LD03007P"/>
    <property type="match status" value="1"/>
</dbReference>
<keyword evidence="2" id="KW-1003">Cell membrane</keyword>
<dbReference type="STRING" id="5722.A2DSN6"/>
<feature type="transmembrane region" description="Helical" evidence="7">
    <location>
        <begin position="164"/>
        <end position="184"/>
    </location>
</feature>
<feature type="transmembrane region" description="Helical" evidence="7">
    <location>
        <begin position="112"/>
        <end position="131"/>
    </location>
</feature>
<dbReference type="SMR" id="A2DSN6"/>
<accession>A2DSN6</accession>
<sequence>MIPMKSLPAWEPGEEIASAATHAIGIVFSFIATILVIVQQVKNYNRNKTIGMAIFCASMFILYTVSTCYHGVKQEKIKKIMRYGDHCSIYLLIAGSYAPYCLTVLADTNGTLLLIVIWSYAAIGIFLKIMWFDYVDTISLLYYIVMGWLVVSTLGTLVRNFEPAGIYYLFLAGVSYTLGTMFFARDKIAYTHAIWHLFVLCGTICSFISSYVYC</sequence>
<feature type="transmembrane region" description="Helical" evidence="7">
    <location>
        <begin position="20"/>
        <end position="38"/>
    </location>
</feature>
<gene>
    <name evidence="8" type="ORF">TVAG_434530</name>
</gene>
<feature type="binding site" evidence="6">
    <location>
        <position position="70"/>
    </location>
    <ligand>
        <name>Zn(2+)</name>
        <dbReference type="ChEBI" id="CHEBI:29105"/>
    </ligand>
</feature>
<dbReference type="GO" id="GO:0046872">
    <property type="term" value="F:metal ion binding"/>
    <property type="evidence" value="ECO:0007669"/>
    <property type="project" value="UniProtKB-KW"/>
</dbReference>
<keyword evidence="6" id="KW-0479">Metal-binding</keyword>
<evidence type="ECO:0000313" key="9">
    <source>
        <dbReference type="Proteomes" id="UP000001542"/>
    </source>
</evidence>
<dbReference type="NCBIfam" id="TIGR01065">
    <property type="entry name" value="hlyIII"/>
    <property type="match status" value="1"/>
</dbReference>
<reference evidence="8" key="1">
    <citation type="submission" date="2006-10" db="EMBL/GenBank/DDBJ databases">
        <authorList>
            <person name="Amadeo P."/>
            <person name="Zhao Q."/>
            <person name="Wortman J."/>
            <person name="Fraser-Liggett C."/>
            <person name="Carlton J."/>
        </authorList>
    </citation>
    <scope>NUCLEOTIDE SEQUENCE</scope>
    <source>
        <strain evidence="8">G3</strain>
    </source>
</reference>
<evidence type="ECO:0000256" key="3">
    <source>
        <dbReference type="ARBA" id="ARBA00022692"/>
    </source>
</evidence>
<comment type="subcellular location">
    <subcellularLocation>
        <location evidence="1">Cell membrane</location>
        <topology evidence="1">Multi-pass membrane protein</topology>
    </subcellularLocation>
</comment>
<dbReference type="KEGG" id="tva:4774627"/>
<feature type="transmembrane region" description="Helical" evidence="7">
    <location>
        <begin position="50"/>
        <end position="69"/>
    </location>
</feature>
<dbReference type="OMA" id="NAWTHLV"/>
<feature type="transmembrane region" description="Helical" evidence="7">
    <location>
        <begin position="89"/>
        <end position="106"/>
    </location>
</feature>
<reference evidence="8" key="2">
    <citation type="journal article" date="2007" name="Science">
        <title>Draft genome sequence of the sexually transmitted pathogen Trichomonas vaginalis.</title>
        <authorList>
            <person name="Carlton J.M."/>
            <person name="Hirt R.P."/>
            <person name="Silva J.C."/>
            <person name="Delcher A.L."/>
            <person name="Schatz M."/>
            <person name="Zhao Q."/>
            <person name="Wortman J.R."/>
            <person name="Bidwell S.L."/>
            <person name="Alsmark U.C.M."/>
            <person name="Besteiro S."/>
            <person name="Sicheritz-Ponten T."/>
            <person name="Noel C.J."/>
            <person name="Dacks J.B."/>
            <person name="Foster P.G."/>
            <person name="Simillion C."/>
            <person name="Van de Peer Y."/>
            <person name="Miranda-Saavedra D."/>
            <person name="Barton G.J."/>
            <person name="Westrop G.D."/>
            <person name="Mueller S."/>
            <person name="Dessi D."/>
            <person name="Fiori P.L."/>
            <person name="Ren Q."/>
            <person name="Paulsen I."/>
            <person name="Zhang H."/>
            <person name="Bastida-Corcuera F.D."/>
            <person name="Simoes-Barbosa A."/>
            <person name="Brown M.T."/>
            <person name="Hayes R.D."/>
            <person name="Mukherjee M."/>
            <person name="Okumura C.Y."/>
            <person name="Schneider R."/>
            <person name="Smith A.J."/>
            <person name="Vanacova S."/>
            <person name="Villalvazo M."/>
            <person name="Haas B.J."/>
            <person name="Pertea M."/>
            <person name="Feldblyum T.V."/>
            <person name="Utterback T.R."/>
            <person name="Shu C.L."/>
            <person name="Osoegawa K."/>
            <person name="de Jong P.J."/>
            <person name="Hrdy I."/>
            <person name="Horvathova L."/>
            <person name="Zubacova Z."/>
            <person name="Dolezal P."/>
            <person name="Malik S.B."/>
            <person name="Logsdon J.M. Jr."/>
            <person name="Henze K."/>
            <person name="Gupta A."/>
            <person name="Wang C.C."/>
            <person name="Dunne R.L."/>
            <person name="Upcroft J.A."/>
            <person name="Upcroft P."/>
            <person name="White O."/>
            <person name="Salzberg S.L."/>
            <person name="Tang P."/>
            <person name="Chiu C.-H."/>
            <person name="Lee Y.-S."/>
            <person name="Embley T.M."/>
            <person name="Coombs G.H."/>
            <person name="Mottram J.C."/>
            <person name="Tachezy J."/>
            <person name="Fraser-Liggett C.M."/>
            <person name="Johnson P.J."/>
        </authorList>
    </citation>
    <scope>NUCLEOTIDE SEQUENCE [LARGE SCALE GENOMIC DNA]</scope>
    <source>
        <strain evidence="8">G3</strain>
    </source>
</reference>
<dbReference type="AlphaFoldDB" id="A2DSN6"/>
<proteinExistence type="predicted"/>
<feature type="binding site" evidence="6">
    <location>
        <position position="196"/>
    </location>
    <ligand>
        <name>Zn(2+)</name>
        <dbReference type="ChEBI" id="CHEBI:29105"/>
    </ligand>
</feature>
<evidence type="ECO:0000256" key="5">
    <source>
        <dbReference type="ARBA" id="ARBA00023136"/>
    </source>
</evidence>
<feature type="transmembrane region" description="Helical" evidence="7">
    <location>
        <begin position="193"/>
        <end position="213"/>
    </location>
</feature>
<evidence type="ECO:0000256" key="2">
    <source>
        <dbReference type="ARBA" id="ARBA00022475"/>
    </source>
</evidence>
<organism evidence="8 9">
    <name type="scientific">Trichomonas vaginalis (strain ATCC PRA-98 / G3)</name>
    <dbReference type="NCBI Taxonomy" id="412133"/>
    <lineage>
        <taxon>Eukaryota</taxon>
        <taxon>Metamonada</taxon>
        <taxon>Parabasalia</taxon>
        <taxon>Trichomonadida</taxon>
        <taxon>Trichomonadidae</taxon>
        <taxon>Trichomonas</taxon>
    </lineage>
</organism>
<evidence type="ECO:0000256" key="1">
    <source>
        <dbReference type="ARBA" id="ARBA00004651"/>
    </source>
</evidence>
<evidence type="ECO:0000256" key="6">
    <source>
        <dbReference type="PIRSR" id="PIRSR604254-1"/>
    </source>
</evidence>
<dbReference type="PANTHER" id="PTHR20855">
    <property type="entry name" value="ADIPOR/PROGESTIN RECEPTOR-RELATED"/>
    <property type="match status" value="1"/>
</dbReference>
<dbReference type="GO" id="GO:0005886">
    <property type="term" value="C:plasma membrane"/>
    <property type="evidence" value="ECO:0007669"/>
    <property type="project" value="UniProtKB-SubCell"/>
</dbReference>
<dbReference type="RefSeq" id="XP_001328839.1">
    <property type="nucleotide sequence ID" value="XM_001328804.1"/>
</dbReference>
<keyword evidence="4 7" id="KW-1133">Transmembrane helix</keyword>
<dbReference type="EMBL" id="DS113240">
    <property type="protein sequence ID" value="EAY16616.1"/>
    <property type="molecule type" value="Genomic_DNA"/>
</dbReference>
<dbReference type="OrthoDB" id="186812at2759"/>
<evidence type="ECO:0000256" key="4">
    <source>
        <dbReference type="ARBA" id="ARBA00022989"/>
    </source>
</evidence>
<keyword evidence="5 7" id="KW-0472">Membrane</keyword>
<dbReference type="GO" id="GO:0140911">
    <property type="term" value="F:pore-forming activity"/>
    <property type="evidence" value="ECO:0007669"/>
    <property type="project" value="InterPro"/>
</dbReference>
<dbReference type="InterPro" id="IPR004254">
    <property type="entry name" value="AdipoR/HlyIII-related"/>
</dbReference>
<name>A2DSN6_TRIV3</name>
<dbReference type="VEuPathDB" id="TrichDB:TVAG_434530"/>
<dbReference type="VEuPathDB" id="TrichDB:TVAGG3_0376630"/>
<keyword evidence="9" id="KW-1185">Reference proteome</keyword>
<dbReference type="eggNOG" id="KOG4243">
    <property type="taxonomic scope" value="Eukaryota"/>
</dbReference>
<keyword evidence="6" id="KW-0862">Zinc</keyword>
<protein>
    <submittedName>
        <fullName evidence="8">Channel protein, hemolysin III family protein</fullName>
    </submittedName>
</protein>
<evidence type="ECO:0000313" key="8">
    <source>
        <dbReference type="EMBL" id="EAY16616.1"/>
    </source>
</evidence>
<dbReference type="InterPro" id="IPR005744">
    <property type="entry name" value="Hy-lIII"/>
</dbReference>
<evidence type="ECO:0000256" key="7">
    <source>
        <dbReference type="SAM" id="Phobius"/>
    </source>
</evidence>
<dbReference type="Proteomes" id="UP000001542">
    <property type="component" value="Unassembled WGS sequence"/>
</dbReference>